<proteinExistence type="inferred from homology"/>
<dbReference type="GO" id="GO:0018104">
    <property type="term" value="P:peptidoglycan-protein cross-linking"/>
    <property type="evidence" value="ECO:0007669"/>
    <property type="project" value="TreeGrafter"/>
</dbReference>
<evidence type="ECO:0000256" key="2">
    <source>
        <dbReference type="ARBA" id="ARBA00005992"/>
    </source>
</evidence>
<keyword evidence="11" id="KW-0472">Membrane</keyword>
<dbReference type="AlphaFoldDB" id="A0A5C6M2J7"/>
<evidence type="ECO:0000256" key="8">
    <source>
        <dbReference type="ARBA" id="ARBA00023316"/>
    </source>
</evidence>
<dbReference type="InterPro" id="IPR005490">
    <property type="entry name" value="LD_TPept_cat_dom"/>
</dbReference>
<sequence>MEPFAEQQKPSVPWHLWLTAVAACLFFIWCFDLVPRVLTDGLVVVRSGSGAGLRPSAGVESGDWSDISGSAGDLSEQMSAGGQARQSADDQWVGLTEPESFELSEPEAARGADLGSDSDSDSESAADGGVRQASWEVEQSASGAVQRALPAELAAGLRRAREQRQRDEVLESHAELSSLYWKYPEQRQLLTSDLRESARVIFLSAERQFSDPHIVAWGETLESIGREYELPWQYLARLNGVEPRELQAGQSLKVVRGPFGAVVDLSAFTLTVHMHGWYVQEYRIGIGQDGRTPTGRFTVREKLENPTWYNPDGGVVEADDPENPLGEYWLGLGDHIGIHGTTDPKSIGRAASRGCLHLGDADIREVFELLGTGSEVVIRR</sequence>
<dbReference type="InterPro" id="IPR036779">
    <property type="entry name" value="LysM_dom_sf"/>
</dbReference>
<dbReference type="GO" id="GO:0008360">
    <property type="term" value="P:regulation of cell shape"/>
    <property type="evidence" value="ECO:0007669"/>
    <property type="project" value="UniProtKB-UniRule"/>
</dbReference>
<accession>A0A5C6M2J7</accession>
<dbReference type="GO" id="GO:0016757">
    <property type="term" value="F:glycosyltransferase activity"/>
    <property type="evidence" value="ECO:0007669"/>
    <property type="project" value="UniProtKB-KW"/>
</dbReference>
<keyword evidence="11" id="KW-0812">Transmembrane</keyword>
<evidence type="ECO:0000256" key="3">
    <source>
        <dbReference type="ARBA" id="ARBA00022676"/>
    </source>
</evidence>
<dbReference type="SMART" id="SM00257">
    <property type="entry name" value="LysM"/>
    <property type="match status" value="1"/>
</dbReference>
<keyword evidence="15" id="KW-1185">Reference proteome</keyword>
<dbReference type="PANTHER" id="PTHR30582:SF24">
    <property type="entry name" value="L,D-TRANSPEPTIDASE ERFK_SRFK-RELATED"/>
    <property type="match status" value="1"/>
</dbReference>
<dbReference type="UniPathway" id="UPA00219"/>
<dbReference type="Gene3D" id="3.10.350.10">
    <property type="entry name" value="LysM domain"/>
    <property type="match status" value="1"/>
</dbReference>
<dbReference type="EMBL" id="SRHE01000637">
    <property type="protein sequence ID" value="TWW08497.1"/>
    <property type="molecule type" value="Genomic_DNA"/>
</dbReference>
<feature type="compositionally biased region" description="Polar residues" evidence="10">
    <location>
        <begin position="76"/>
        <end position="86"/>
    </location>
</feature>
<dbReference type="Pfam" id="PF01476">
    <property type="entry name" value="LysM"/>
    <property type="match status" value="1"/>
</dbReference>
<dbReference type="SUPFAM" id="SSF54106">
    <property type="entry name" value="LysM domain"/>
    <property type="match status" value="1"/>
</dbReference>
<protein>
    <submittedName>
        <fullName evidence="14">Uncharacterized protein</fullName>
    </submittedName>
</protein>
<reference evidence="14 15" key="1">
    <citation type="submission" date="2019-08" db="EMBL/GenBank/DDBJ databases">
        <title>100 year-old enigma solved: identification of Planctomyces bekefii, the type genus and species of the phylum Planctomycetes.</title>
        <authorList>
            <person name="Svetlana D.N."/>
            <person name="Overmann J."/>
        </authorList>
    </citation>
    <scope>NUCLEOTIDE SEQUENCE [LARGE SCALE GENOMIC DNA]</scope>
    <source>
        <strain evidence="14">Phe10_nw2017</strain>
    </source>
</reference>
<dbReference type="InterPro" id="IPR050979">
    <property type="entry name" value="LD-transpeptidase"/>
</dbReference>
<evidence type="ECO:0000256" key="5">
    <source>
        <dbReference type="ARBA" id="ARBA00022801"/>
    </source>
</evidence>
<keyword evidence="7 9" id="KW-0573">Peptidoglycan synthesis</keyword>
<evidence type="ECO:0000256" key="7">
    <source>
        <dbReference type="ARBA" id="ARBA00022984"/>
    </source>
</evidence>
<dbReference type="Gene3D" id="2.40.440.10">
    <property type="entry name" value="L,D-transpeptidase catalytic domain-like"/>
    <property type="match status" value="1"/>
</dbReference>
<dbReference type="InterPro" id="IPR038063">
    <property type="entry name" value="Transpep_catalytic_dom"/>
</dbReference>
<dbReference type="GO" id="GO:0071972">
    <property type="term" value="F:peptidoglycan L,D-transpeptidase activity"/>
    <property type="evidence" value="ECO:0007669"/>
    <property type="project" value="TreeGrafter"/>
</dbReference>
<feature type="region of interest" description="Disordered" evidence="10">
    <location>
        <begin position="51"/>
        <end position="137"/>
    </location>
</feature>
<evidence type="ECO:0000259" key="12">
    <source>
        <dbReference type="PROSITE" id="PS51782"/>
    </source>
</evidence>
<feature type="domain" description="L,D-TPase catalytic" evidence="13">
    <location>
        <begin position="259"/>
        <end position="379"/>
    </location>
</feature>
<comment type="pathway">
    <text evidence="1 9">Cell wall biogenesis; peptidoglycan biosynthesis.</text>
</comment>
<evidence type="ECO:0000313" key="15">
    <source>
        <dbReference type="Proteomes" id="UP000321083"/>
    </source>
</evidence>
<feature type="active site" description="Nucleophile" evidence="9">
    <location>
        <position position="355"/>
    </location>
</feature>
<keyword evidence="11" id="KW-1133">Transmembrane helix</keyword>
<feature type="transmembrane region" description="Helical" evidence="11">
    <location>
        <begin position="12"/>
        <end position="31"/>
    </location>
</feature>
<dbReference type="CDD" id="cd16913">
    <property type="entry name" value="YkuD_like"/>
    <property type="match status" value="1"/>
</dbReference>
<dbReference type="SUPFAM" id="SSF141523">
    <property type="entry name" value="L,D-transpeptidase catalytic domain-like"/>
    <property type="match status" value="1"/>
</dbReference>
<dbReference type="Pfam" id="PF03734">
    <property type="entry name" value="YkuD"/>
    <property type="match status" value="1"/>
</dbReference>
<dbReference type="CDD" id="cd00118">
    <property type="entry name" value="LysM"/>
    <property type="match status" value="1"/>
</dbReference>
<dbReference type="InterPro" id="IPR018392">
    <property type="entry name" value="LysM"/>
</dbReference>
<dbReference type="PANTHER" id="PTHR30582">
    <property type="entry name" value="L,D-TRANSPEPTIDASE"/>
    <property type="match status" value="1"/>
</dbReference>
<feature type="domain" description="LysM" evidence="12">
    <location>
        <begin position="211"/>
        <end position="254"/>
    </location>
</feature>
<name>A0A5C6M2J7_9PLAN</name>
<evidence type="ECO:0000256" key="11">
    <source>
        <dbReference type="SAM" id="Phobius"/>
    </source>
</evidence>
<dbReference type="PROSITE" id="PS51782">
    <property type="entry name" value="LYSM"/>
    <property type="match status" value="1"/>
</dbReference>
<evidence type="ECO:0000256" key="10">
    <source>
        <dbReference type="SAM" id="MobiDB-lite"/>
    </source>
</evidence>
<evidence type="ECO:0000256" key="1">
    <source>
        <dbReference type="ARBA" id="ARBA00004752"/>
    </source>
</evidence>
<comment type="similarity">
    <text evidence="2">Belongs to the YkuD family.</text>
</comment>
<reference evidence="14 15" key="2">
    <citation type="submission" date="2019-08" db="EMBL/GenBank/DDBJ databases">
        <authorList>
            <person name="Henke P."/>
        </authorList>
    </citation>
    <scope>NUCLEOTIDE SEQUENCE [LARGE SCALE GENOMIC DNA]</scope>
    <source>
        <strain evidence="14">Phe10_nw2017</strain>
    </source>
</reference>
<dbReference type="PROSITE" id="PS52029">
    <property type="entry name" value="LD_TPASE"/>
    <property type="match status" value="1"/>
</dbReference>
<dbReference type="GO" id="GO:0071555">
    <property type="term" value="P:cell wall organization"/>
    <property type="evidence" value="ECO:0007669"/>
    <property type="project" value="UniProtKB-UniRule"/>
</dbReference>
<evidence type="ECO:0000313" key="14">
    <source>
        <dbReference type="EMBL" id="TWW08497.1"/>
    </source>
</evidence>
<keyword evidence="4" id="KW-0808">Transferase</keyword>
<organism evidence="14 15">
    <name type="scientific">Planctomyces bekefii</name>
    <dbReference type="NCBI Taxonomy" id="1653850"/>
    <lineage>
        <taxon>Bacteria</taxon>
        <taxon>Pseudomonadati</taxon>
        <taxon>Planctomycetota</taxon>
        <taxon>Planctomycetia</taxon>
        <taxon>Planctomycetales</taxon>
        <taxon>Planctomycetaceae</taxon>
        <taxon>Planctomyces</taxon>
    </lineage>
</organism>
<comment type="caution">
    <text evidence="14">The sequence shown here is derived from an EMBL/GenBank/DDBJ whole genome shotgun (WGS) entry which is preliminary data.</text>
</comment>
<dbReference type="GO" id="GO:0005576">
    <property type="term" value="C:extracellular region"/>
    <property type="evidence" value="ECO:0007669"/>
    <property type="project" value="TreeGrafter"/>
</dbReference>
<keyword evidence="5" id="KW-0378">Hydrolase</keyword>
<dbReference type="Proteomes" id="UP000321083">
    <property type="component" value="Unassembled WGS sequence"/>
</dbReference>
<keyword evidence="3" id="KW-0328">Glycosyltransferase</keyword>
<keyword evidence="6 9" id="KW-0133">Cell shape</keyword>
<feature type="active site" description="Proton donor/acceptor" evidence="9">
    <location>
        <position position="339"/>
    </location>
</feature>
<evidence type="ECO:0000256" key="9">
    <source>
        <dbReference type="PROSITE-ProRule" id="PRU01373"/>
    </source>
</evidence>
<gene>
    <name evidence="14" type="ORF">E3A20_23730</name>
</gene>
<evidence type="ECO:0000256" key="4">
    <source>
        <dbReference type="ARBA" id="ARBA00022679"/>
    </source>
</evidence>
<keyword evidence="8 9" id="KW-0961">Cell wall biogenesis/degradation</keyword>
<evidence type="ECO:0000259" key="13">
    <source>
        <dbReference type="PROSITE" id="PS52029"/>
    </source>
</evidence>
<evidence type="ECO:0000256" key="6">
    <source>
        <dbReference type="ARBA" id="ARBA00022960"/>
    </source>
</evidence>